<evidence type="ECO:0000256" key="2">
    <source>
        <dbReference type="ARBA" id="ARBA00022475"/>
    </source>
</evidence>
<proteinExistence type="predicted"/>
<feature type="transmembrane region" description="Helical" evidence="6">
    <location>
        <begin position="255"/>
        <end position="275"/>
    </location>
</feature>
<keyword evidence="2" id="KW-1003">Cell membrane</keyword>
<feature type="transmembrane region" description="Helical" evidence="6">
    <location>
        <begin position="302"/>
        <end position="326"/>
    </location>
</feature>
<evidence type="ECO:0000313" key="7">
    <source>
        <dbReference type="EMBL" id="ONH49545.1"/>
    </source>
</evidence>
<dbReference type="InterPro" id="IPR002293">
    <property type="entry name" value="AA/rel_permease1"/>
</dbReference>
<dbReference type="PANTHER" id="PTHR42770:SF16">
    <property type="entry name" value="AMINO ACID PERMEASE"/>
    <property type="match status" value="1"/>
</dbReference>
<comment type="subcellular location">
    <subcellularLocation>
        <location evidence="1">Cell membrane</location>
        <topology evidence="1">Multi-pass membrane protein</topology>
    </subcellularLocation>
</comment>
<comment type="caution">
    <text evidence="7">The sequence shown here is derived from an EMBL/GenBank/DDBJ whole genome shotgun (WGS) entry which is preliminary data.</text>
</comment>
<dbReference type="GO" id="GO:0022857">
    <property type="term" value="F:transmembrane transporter activity"/>
    <property type="evidence" value="ECO:0007669"/>
    <property type="project" value="InterPro"/>
</dbReference>
<protein>
    <recommendedName>
        <fullName evidence="9">Amino acid permease</fullName>
    </recommendedName>
</protein>
<feature type="transmembrane region" description="Helical" evidence="6">
    <location>
        <begin position="385"/>
        <end position="409"/>
    </location>
</feature>
<feature type="transmembrane region" description="Helical" evidence="6">
    <location>
        <begin position="177"/>
        <end position="195"/>
    </location>
</feature>
<evidence type="ECO:0000256" key="6">
    <source>
        <dbReference type="SAM" id="Phobius"/>
    </source>
</evidence>
<reference evidence="7 8" key="1">
    <citation type="submission" date="2016-10" db="EMBL/GenBank/DDBJ databases">
        <title>Pseudomonas lactis sp. nov. and Pseudomonas paralactis sp. nov., isolated from bovine raw milk.</title>
        <authorList>
            <person name="Von Neubeck M."/>
            <person name="Huptas C."/>
            <person name="Glueck C."/>
            <person name="Krewinkel M."/>
            <person name="Stoeckel M."/>
            <person name="Stressler T."/>
            <person name="Fischer L."/>
            <person name="Hinrichs J."/>
            <person name="Scherer S."/>
            <person name="Wenning M."/>
        </authorList>
    </citation>
    <scope>NUCLEOTIDE SEQUENCE [LARGE SCALE GENOMIC DNA]</scope>
    <source>
        <strain evidence="7 8">DSM 17516</strain>
    </source>
</reference>
<dbReference type="OrthoDB" id="9804700at2"/>
<dbReference type="PANTHER" id="PTHR42770">
    <property type="entry name" value="AMINO ACID TRANSPORTER-RELATED"/>
    <property type="match status" value="1"/>
</dbReference>
<name>A0A1V2JWP6_PSECE</name>
<dbReference type="EMBL" id="MNPW01000032">
    <property type="protein sequence ID" value="ONH49545.1"/>
    <property type="molecule type" value="Genomic_DNA"/>
</dbReference>
<evidence type="ECO:0000256" key="4">
    <source>
        <dbReference type="ARBA" id="ARBA00022989"/>
    </source>
</evidence>
<evidence type="ECO:0000256" key="5">
    <source>
        <dbReference type="ARBA" id="ARBA00023136"/>
    </source>
</evidence>
<feature type="transmembrane region" description="Helical" evidence="6">
    <location>
        <begin position="38"/>
        <end position="60"/>
    </location>
</feature>
<organism evidence="7 8">
    <name type="scientific">Pseudomonas cedrina subsp. cedrina</name>
    <dbReference type="NCBI Taxonomy" id="76762"/>
    <lineage>
        <taxon>Bacteria</taxon>
        <taxon>Pseudomonadati</taxon>
        <taxon>Pseudomonadota</taxon>
        <taxon>Gammaproteobacteria</taxon>
        <taxon>Pseudomonadales</taxon>
        <taxon>Pseudomonadaceae</taxon>
        <taxon>Pseudomonas</taxon>
    </lineage>
</organism>
<dbReference type="Pfam" id="PF13520">
    <property type="entry name" value="AA_permease_2"/>
    <property type="match status" value="1"/>
</dbReference>
<sequence>MSITNSDIAIDSITVATSATKDTPDRCRLHGQMGTLQLVFTVLAFNAPVGVVAGVIPLVIAFGSGVATPMVLLGLALLMALFAVGYTAMARVIPYAGGLYTFTTAGLGKPLGLAACFLALLSYTAGFLGTIPFLGITIRELLASVGLDGLPWYVPAAVFAVVISFLGYRRIDLSTKVLGVVVILEIAIVLAYDFFVMKHGGASGTLTYESFDPAVLKSGGIAVGIMIAFLSFSGFEVTAVFRDEVKDPALTVPRATYATLGVLGVLYSVTAWLIIQAYGPNEAQAIIGANPGVAFKDSVTQYVGVVGGHIATVLVVTSVFATLLSLHNVIARYLFSLSVDEVIPGIGQAHAEHGSPHRASVVVSVLTFGFLIVAGLSGISADAIFGTLIGLAGYPLVALMTLTALGIAFYQMRRSSSDGSLWQRVIAPVFAVVLMGAALVMVTMNIETFTGSATLANLSLSLTAGAAVLAIVIALIIRSRNPEAYRRIATRD</sequence>
<feature type="transmembrane region" description="Helical" evidence="6">
    <location>
        <begin position="111"/>
        <end position="138"/>
    </location>
</feature>
<keyword evidence="4 6" id="KW-1133">Transmembrane helix</keyword>
<feature type="transmembrane region" description="Helical" evidence="6">
    <location>
        <begin position="458"/>
        <end position="477"/>
    </location>
</feature>
<dbReference type="AlphaFoldDB" id="A0A1V2JWP6"/>
<dbReference type="InterPro" id="IPR050367">
    <property type="entry name" value="APC_superfamily"/>
</dbReference>
<evidence type="ECO:0000313" key="8">
    <source>
        <dbReference type="Proteomes" id="UP000189295"/>
    </source>
</evidence>
<feature type="transmembrane region" description="Helical" evidence="6">
    <location>
        <begin position="215"/>
        <end position="235"/>
    </location>
</feature>
<accession>A0A1V2JWP6</accession>
<dbReference type="Gene3D" id="1.20.1740.10">
    <property type="entry name" value="Amino acid/polyamine transporter I"/>
    <property type="match status" value="1"/>
</dbReference>
<gene>
    <name evidence="7" type="ORF">BLL36_29095</name>
</gene>
<dbReference type="PIRSF" id="PIRSF006060">
    <property type="entry name" value="AA_transporter"/>
    <property type="match status" value="1"/>
</dbReference>
<keyword evidence="5 6" id="KW-0472">Membrane</keyword>
<feature type="transmembrane region" description="Helical" evidence="6">
    <location>
        <begin position="359"/>
        <end position="379"/>
    </location>
</feature>
<evidence type="ECO:0000256" key="1">
    <source>
        <dbReference type="ARBA" id="ARBA00004651"/>
    </source>
</evidence>
<dbReference type="GO" id="GO:0005886">
    <property type="term" value="C:plasma membrane"/>
    <property type="evidence" value="ECO:0007669"/>
    <property type="project" value="UniProtKB-SubCell"/>
</dbReference>
<feature type="transmembrane region" description="Helical" evidence="6">
    <location>
        <begin position="150"/>
        <end position="168"/>
    </location>
</feature>
<evidence type="ECO:0008006" key="9">
    <source>
        <dbReference type="Google" id="ProtNLM"/>
    </source>
</evidence>
<feature type="transmembrane region" description="Helical" evidence="6">
    <location>
        <begin position="66"/>
        <end position="90"/>
    </location>
</feature>
<dbReference type="Proteomes" id="UP000189295">
    <property type="component" value="Unassembled WGS sequence"/>
</dbReference>
<dbReference type="RefSeq" id="WP_076955165.1">
    <property type="nucleotide sequence ID" value="NZ_MNPW01000032.1"/>
</dbReference>
<keyword evidence="3 6" id="KW-0812">Transmembrane</keyword>
<evidence type="ECO:0000256" key="3">
    <source>
        <dbReference type="ARBA" id="ARBA00022692"/>
    </source>
</evidence>
<feature type="transmembrane region" description="Helical" evidence="6">
    <location>
        <begin position="421"/>
        <end position="446"/>
    </location>
</feature>